<comment type="caution">
    <text evidence="3">The sequence shown here is derived from an EMBL/GenBank/DDBJ whole genome shotgun (WGS) entry which is preliminary data.</text>
</comment>
<feature type="transmembrane region" description="Helical" evidence="1">
    <location>
        <begin position="63"/>
        <end position="82"/>
    </location>
</feature>
<organism evidence="3 4">
    <name type="scientific">Leucocoprinus leucothites</name>
    <dbReference type="NCBI Taxonomy" id="201217"/>
    <lineage>
        <taxon>Eukaryota</taxon>
        <taxon>Fungi</taxon>
        <taxon>Dikarya</taxon>
        <taxon>Basidiomycota</taxon>
        <taxon>Agaricomycotina</taxon>
        <taxon>Agaricomycetes</taxon>
        <taxon>Agaricomycetidae</taxon>
        <taxon>Agaricales</taxon>
        <taxon>Agaricineae</taxon>
        <taxon>Agaricaceae</taxon>
        <taxon>Leucocoprinus</taxon>
    </lineage>
</organism>
<keyword evidence="1" id="KW-1133">Transmembrane helix</keyword>
<proteinExistence type="predicted"/>
<keyword evidence="1" id="KW-0472">Membrane</keyword>
<dbReference type="InterPro" id="IPR045340">
    <property type="entry name" value="DUF6533"/>
</dbReference>
<dbReference type="Pfam" id="PF20151">
    <property type="entry name" value="DUF6533"/>
    <property type="match status" value="1"/>
</dbReference>
<name>A0A8H5FSR8_9AGAR</name>
<feature type="transmembrane region" description="Helical" evidence="1">
    <location>
        <begin position="122"/>
        <end position="143"/>
    </location>
</feature>
<reference evidence="3 4" key="1">
    <citation type="journal article" date="2020" name="ISME J.">
        <title>Uncovering the hidden diversity of litter-decomposition mechanisms in mushroom-forming fungi.</title>
        <authorList>
            <person name="Floudas D."/>
            <person name="Bentzer J."/>
            <person name="Ahren D."/>
            <person name="Johansson T."/>
            <person name="Persson P."/>
            <person name="Tunlid A."/>
        </authorList>
    </citation>
    <scope>NUCLEOTIDE SEQUENCE [LARGE SCALE GENOMIC DNA]</scope>
    <source>
        <strain evidence="3 4">CBS 146.42</strain>
    </source>
</reference>
<dbReference type="EMBL" id="JAACJO010000023">
    <property type="protein sequence ID" value="KAF5347744.1"/>
    <property type="molecule type" value="Genomic_DNA"/>
</dbReference>
<keyword evidence="1" id="KW-0812">Transmembrane</keyword>
<keyword evidence="4" id="KW-1185">Reference proteome</keyword>
<sequence>MTPGLFKFRSSALATSSPQLKPLDCLKRMAFNTTAAELDHDVLLELIYRQQINQYFNVASVSYWLYESFLTIIPEIALIWSSPWSKIKVLYLLTKYGPIIDSALAILIFVPTQITAADCKDLYVAHTISLYIGIVLAEVMLVYRVWVVWNKDKRLGIFLFLFSLISVGTATGLTVALVNSFVVMAPQPPHACTIVSEIGPLQTASLSFILGYAFVLTFLMALQYLHTRREGPYAGAFVRAAQLDGLVPYLFVLFCSQQYLLCREDMAHSYFGRLCLIPGF</sequence>
<dbReference type="Proteomes" id="UP000559027">
    <property type="component" value="Unassembled WGS sequence"/>
</dbReference>
<evidence type="ECO:0000259" key="2">
    <source>
        <dbReference type="Pfam" id="PF20151"/>
    </source>
</evidence>
<dbReference type="AlphaFoldDB" id="A0A8H5FSR8"/>
<accession>A0A8H5FSR8</accession>
<dbReference type="OrthoDB" id="3353364at2759"/>
<feature type="domain" description="DUF6533" evidence="2">
    <location>
        <begin position="55"/>
        <end position="100"/>
    </location>
</feature>
<feature type="transmembrane region" description="Helical" evidence="1">
    <location>
        <begin position="204"/>
        <end position="225"/>
    </location>
</feature>
<feature type="transmembrane region" description="Helical" evidence="1">
    <location>
        <begin position="155"/>
        <end position="184"/>
    </location>
</feature>
<evidence type="ECO:0000313" key="4">
    <source>
        <dbReference type="Proteomes" id="UP000559027"/>
    </source>
</evidence>
<feature type="transmembrane region" description="Helical" evidence="1">
    <location>
        <begin position="89"/>
        <end position="110"/>
    </location>
</feature>
<gene>
    <name evidence="3" type="ORF">D9756_010261</name>
</gene>
<protein>
    <recommendedName>
        <fullName evidence="2">DUF6533 domain-containing protein</fullName>
    </recommendedName>
</protein>
<evidence type="ECO:0000313" key="3">
    <source>
        <dbReference type="EMBL" id="KAF5347744.1"/>
    </source>
</evidence>
<evidence type="ECO:0000256" key="1">
    <source>
        <dbReference type="SAM" id="Phobius"/>
    </source>
</evidence>